<dbReference type="Proteomes" id="UP000677228">
    <property type="component" value="Unassembled WGS sequence"/>
</dbReference>
<feature type="compositionally biased region" description="Polar residues" evidence="1">
    <location>
        <begin position="38"/>
        <end position="50"/>
    </location>
</feature>
<dbReference type="OrthoDB" id="10109718at2759"/>
<reference evidence="3" key="1">
    <citation type="submission" date="2021-02" db="EMBL/GenBank/DDBJ databases">
        <authorList>
            <person name="Nowell W R."/>
        </authorList>
    </citation>
    <scope>NUCLEOTIDE SEQUENCE</scope>
</reference>
<gene>
    <name evidence="3" type="ORF">GPM918_LOCUS43947</name>
    <name evidence="2" type="ORF">OVA965_LOCUS41373</name>
    <name evidence="5" type="ORF">SRO942_LOCUS45610</name>
    <name evidence="4" type="ORF">TMI583_LOCUS43005</name>
</gene>
<evidence type="ECO:0000313" key="4">
    <source>
        <dbReference type="EMBL" id="CAF4390372.1"/>
    </source>
</evidence>
<evidence type="ECO:0000313" key="6">
    <source>
        <dbReference type="Proteomes" id="UP000663829"/>
    </source>
</evidence>
<dbReference type="Proteomes" id="UP000663829">
    <property type="component" value="Unassembled WGS sequence"/>
</dbReference>
<dbReference type="EMBL" id="CAJNOK010047462">
    <property type="protein sequence ID" value="CAF1587894.1"/>
    <property type="molecule type" value="Genomic_DNA"/>
</dbReference>
<feature type="compositionally biased region" description="Basic and acidic residues" evidence="1">
    <location>
        <begin position="27"/>
        <end position="37"/>
    </location>
</feature>
<dbReference type="Proteomes" id="UP000682733">
    <property type="component" value="Unassembled WGS sequence"/>
</dbReference>
<evidence type="ECO:0000313" key="5">
    <source>
        <dbReference type="EMBL" id="CAF4517474.1"/>
    </source>
</evidence>
<sequence>MMERKEKKSFDRSSLSSPSTSIDYEVLVDKSNNDHNNDVTPNEAQKSSSFLSDDQFVSQIIKVLDLNDDSTESKMLAKQLIVKGRQALPEFEDDIAHDVYKTQINKDGSELLKVLKNYTEQQWQWNTETWLQTCRCGNGS</sequence>
<evidence type="ECO:0000256" key="1">
    <source>
        <dbReference type="SAM" id="MobiDB-lite"/>
    </source>
</evidence>
<evidence type="ECO:0000313" key="2">
    <source>
        <dbReference type="EMBL" id="CAF1587894.1"/>
    </source>
</evidence>
<dbReference type="Proteomes" id="UP000681722">
    <property type="component" value="Unassembled WGS sequence"/>
</dbReference>
<proteinExistence type="predicted"/>
<organism evidence="3 6">
    <name type="scientific">Didymodactylos carnosus</name>
    <dbReference type="NCBI Taxonomy" id="1234261"/>
    <lineage>
        <taxon>Eukaryota</taxon>
        <taxon>Metazoa</taxon>
        <taxon>Spiralia</taxon>
        <taxon>Gnathifera</taxon>
        <taxon>Rotifera</taxon>
        <taxon>Eurotatoria</taxon>
        <taxon>Bdelloidea</taxon>
        <taxon>Philodinida</taxon>
        <taxon>Philodinidae</taxon>
        <taxon>Didymodactylos</taxon>
    </lineage>
</organism>
<dbReference type="AlphaFoldDB" id="A0A816CMB1"/>
<dbReference type="EMBL" id="CAJNOQ010041697">
    <property type="protein sequence ID" value="CAF1624497.1"/>
    <property type="molecule type" value="Genomic_DNA"/>
</dbReference>
<dbReference type="EMBL" id="CAJOBC010109110">
    <property type="protein sequence ID" value="CAF4517474.1"/>
    <property type="molecule type" value="Genomic_DNA"/>
</dbReference>
<protein>
    <submittedName>
        <fullName evidence="3">Uncharacterized protein</fullName>
    </submittedName>
</protein>
<accession>A0A816CMB1</accession>
<keyword evidence="6" id="KW-1185">Reference proteome</keyword>
<evidence type="ECO:0000313" key="3">
    <source>
        <dbReference type="EMBL" id="CAF1624497.1"/>
    </source>
</evidence>
<comment type="caution">
    <text evidence="3">The sequence shown here is derived from an EMBL/GenBank/DDBJ whole genome shotgun (WGS) entry which is preliminary data.</text>
</comment>
<dbReference type="EMBL" id="CAJOBA010070764">
    <property type="protein sequence ID" value="CAF4390372.1"/>
    <property type="molecule type" value="Genomic_DNA"/>
</dbReference>
<feature type="region of interest" description="Disordered" evidence="1">
    <location>
        <begin position="24"/>
        <end position="50"/>
    </location>
</feature>
<name>A0A816CMB1_9BILA</name>